<evidence type="ECO:0000256" key="3">
    <source>
        <dbReference type="ARBA" id="ARBA00012438"/>
    </source>
</evidence>
<feature type="chain" id="PRO_5045627701" description="histidine kinase" evidence="12">
    <location>
        <begin position="27"/>
        <end position="418"/>
    </location>
</feature>
<keyword evidence="7" id="KW-0808">Transferase</keyword>
<evidence type="ECO:0000256" key="1">
    <source>
        <dbReference type="ARBA" id="ARBA00000085"/>
    </source>
</evidence>
<dbReference type="PANTHER" id="PTHR43547:SF10">
    <property type="entry name" value="SENSOR HISTIDINE KINASE DCUS"/>
    <property type="match status" value="1"/>
</dbReference>
<dbReference type="InterPro" id="IPR004358">
    <property type="entry name" value="Sig_transdc_His_kin-like_C"/>
</dbReference>
<dbReference type="EMBL" id="BAAARI010000001">
    <property type="protein sequence ID" value="GAA2566145.1"/>
    <property type="molecule type" value="Genomic_DNA"/>
</dbReference>
<name>A0ABP6BFR5_9MICO</name>
<evidence type="ECO:0000256" key="4">
    <source>
        <dbReference type="ARBA" id="ARBA00022475"/>
    </source>
</evidence>
<protein>
    <recommendedName>
        <fullName evidence="3">histidine kinase</fullName>
        <ecNumber evidence="3">2.7.13.3</ecNumber>
    </recommendedName>
</protein>
<dbReference type="SUPFAM" id="SSF103190">
    <property type="entry name" value="Sensory domain-like"/>
    <property type="match status" value="1"/>
</dbReference>
<organism evidence="14 15">
    <name type="scientific">Microbacterium binotii</name>
    <dbReference type="NCBI Taxonomy" id="462710"/>
    <lineage>
        <taxon>Bacteria</taxon>
        <taxon>Bacillati</taxon>
        <taxon>Actinomycetota</taxon>
        <taxon>Actinomycetes</taxon>
        <taxon>Micrococcales</taxon>
        <taxon>Microbacteriaceae</taxon>
        <taxon>Microbacterium</taxon>
    </lineage>
</organism>
<evidence type="ECO:0000256" key="9">
    <source>
        <dbReference type="ARBA" id="ARBA00023012"/>
    </source>
</evidence>
<dbReference type="InterPro" id="IPR003594">
    <property type="entry name" value="HATPase_dom"/>
</dbReference>
<dbReference type="InterPro" id="IPR029151">
    <property type="entry name" value="Sensor-like_sf"/>
</dbReference>
<evidence type="ECO:0000256" key="6">
    <source>
        <dbReference type="ARBA" id="ARBA00022692"/>
    </source>
</evidence>
<dbReference type="Proteomes" id="UP001500274">
    <property type="component" value="Unassembled WGS sequence"/>
</dbReference>
<keyword evidence="15" id="KW-1185">Reference proteome</keyword>
<dbReference type="SUPFAM" id="SSF55874">
    <property type="entry name" value="ATPase domain of HSP90 chaperone/DNA topoisomerase II/histidine kinase"/>
    <property type="match status" value="1"/>
</dbReference>
<comment type="subcellular location">
    <subcellularLocation>
        <location evidence="2">Cell membrane</location>
        <topology evidence="2">Multi-pass membrane protein</topology>
    </subcellularLocation>
</comment>
<accession>A0ABP6BFR5</accession>
<dbReference type="InterPro" id="IPR033463">
    <property type="entry name" value="sCache_3"/>
</dbReference>
<evidence type="ECO:0000313" key="15">
    <source>
        <dbReference type="Proteomes" id="UP001500274"/>
    </source>
</evidence>
<dbReference type="Pfam" id="PF17203">
    <property type="entry name" value="sCache_3_2"/>
    <property type="match status" value="1"/>
</dbReference>
<keyword evidence="10 11" id="KW-0472">Membrane</keyword>
<dbReference type="PRINTS" id="PR00344">
    <property type="entry name" value="BCTRLSENSOR"/>
</dbReference>
<keyword evidence="4" id="KW-1003">Cell membrane</keyword>
<dbReference type="InterPro" id="IPR036890">
    <property type="entry name" value="HATPase_C_sf"/>
</dbReference>
<feature type="transmembrane region" description="Helical" evidence="11">
    <location>
        <begin position="169"/>
        <end position="190"/>
    </location>
</feature>
<evidence type="ECO:0000256" key="5">
    <source>
        <dbReference type="ARBA" id="ARBA00022553"/>
    </source>
</evidence>
<dbReference type="InterPro" id="IPR005467">
    <property type="entry name" value="His_kinase_dom"/>
</dbReference>
<feature type="domain" description="Histidine kinase" evidence="13">
    <location>
        <begin position="225"/>
        <end position="418"/>
    </location>
</feature>
<dbReference type="Gene3D" id="3.30.565.10">
    <property type="entry name" value="Histidine kinase-like ATPase, C-terminal domain"/>
    <property type="match status" value="1"/>
</dbReference>
<evidence type="ECO:0000256" key="10">
    <source>
        <dbReference type="ARBA" id="ARBA00023136"/>
    </source>
</evidence>
<keyword evidence="9" id="KW-0902">Two-component regulatory system</keyword>
<feature type="signal peptide" evidence="12">
    <location>
        <begin position="1"/>
        <end position="26"/>
    </location>
</feature>
<evidence type="ECO:0000313" key="14">
    <source>
        <dbReference type="EMBL" id="GAA2566145.1"/>
    </source>
</evidence>
<dbReference type="EC" id="2.7.13.3" evidence="3"/>
<keyword evidence="7" id="KW-0418">Kinase</keyword>
<gene>
    <name evidence="14" type="ORF">GCM10009862_00860</name>
</gene>
<evidence type="ECO:0000259" key="13">
    <source>
        <dbReference type="PROSITE" id="PS50109"/>
    </source>
</evidence>
<dbReference type="SMART" id="SM00387">
    <property type="entry name" value="HATPase_c"/>
    <property type="match status" value="1"/>
</dbReference>
<evidence type="ECO:0000256" key="11">
    <source>
        <dbReference type="SAM" id="Phobius"/>
    </source>
</evidence>
<evidence type="ECO:0000256" key="12">
    <source>
        <dbReference type="SAM" id="SignalP"/>
    </source>
</evidence>
<dbReference type="PANTHER" id="PTHR43547">
    <property type="entry name" value="TWO-COMPONENT HISTIDINE KINASE"/>
    <property type="match status" value="1"/>
</dbReference>
<proteinExistence type="predicted"/>
<keyword evidence="5" id="KW-0597">Phosphoprotein</keyword>
<evidence type="ECO:0000256" key="2">
    <source>
        <dbReference type="ARBA" id="ARBA00004651"/>
    </source>
</evidence>
<comment type="caution">
    <text evidence="14">The sequence shown here is derived from an EMBL/GenBank/DDBJ whole genome shotgun (WGS) entry which is preliminary data.</text>
</comment>
<keyword evidence="12" id="KW-0732">Signal</keyword>
<keyword evidence="6 11" id="KW-0812">Transmembrane</keyword>
<evidence type="ECO:0000256" key="8">
    <source>
        <dbReference type="ARBA" id="ARBA00022989"/>
    </source>
</evidence>
<dbReference type="Pfam" id="PF02518">
    <property type="entry name" value="HATPase_c"/>
    <property type="match status" value="1"/>
</dbReference>
<comment type="catalytic activity">
    <reaction evidence="1">
        <text>ATP + protein L-histidine = ADP + protein N-phospho-L-histidine.</text>
        <dbReference type="EC" id="2.7.13.3"/>
    </reaction>
</comment>
<evidence type="ECO:0000256" key="7">
    <source>
        <dbReference type="ARBA" id="ARBA00022777"/>
    </source>
</evidence>
<dbReference type="RefSeq" id="WP_344225810.1">
    <property type="nucleotide sequence ID" value="NZ_BAAARI010000001.1"/>
</dbReference>
<sequence>MRPTKFPTSAATRLFLLIAAAAIAVAAVLSAVLVLDAQRAERAEAERVTQIVARTLAEDPFVRGGITSADPSAVLQPFAESVMAASDLDFVTIMSPDGVRFTHRDPARIGERYIGTIPASPESLTEERAGTLGPSVRTIAPVTEGDEVVGWVSAGVTLGSIGDGIAARLPFALAVALIVLAAGLAGAVLARGQARRVTGDLAASEIRDTLSSAESMRTLGEALRAQTHEHGNRIHTAVALLEMDRRDEAIALLTDSAHASQQLVDQVTARTDGDATVGALVLGKVSQAAERGVLLRTQIAPDAPRSVLSAVDAVTVVGNLLDNAVDAAAAGPAPRTVDFAMTRSGRDLLLTVTDSGAGVPTEMRERVFEMGFSTKPAGAEGRGVGLALVRDIVTATGGSIRIDDTDPSRFVVVLKGRG</sequence>
<reference evidence="15" key="1">
    <citation type="journal article" date="2019" name="Int. J. Syst. Evol. Microbiol.">
        <title>The Global Catalogue of Microorganisms (GCM) 10K type strain sequencing project: providing services to taxonomists for standard genome sequencing and annotation.</title>
        <authorList>
            <consortium name="The Broad Institute Genomics Platform"/>
            <consortium name="The Broad Institute Genome Sequencing Center for Infectious Disease"/>
            <person name="Wu L."/>
            <person name="Ma J."/>
        </authorList>
    </citation>
    <scope>NUCLEOTIDE SEQUENCE [LARGE SCALE GENOMIC DNA]</scope>
    <source>
        <strain evidence="15">JCM 16365</strain>
    </source>
</reference>
<dbReference type="Gene3D" id="3.30.450.20">
    <property type="entry name" value="PAS domain"/>
    <property type="match status" value="1"/>
</dbReference>
<keyword evidence="8 11" id="KW-1133">Transmembrane helix</keyword>
<dbReference type="PROSITE" id="PS50109">
    <property type="entry name" value="HIS_KIN"/>
    <property type="match status" value="1"/>
</dbReference>